<evidence type="ECO:0000313" key="2">
    <source>
        <dbReference type="EMBL" id="EFE09332.1"/>
    </source>
</evidence>
<dbReference type="HOGENOM" id="CLU_2538106_0_0_6"/>
<feature type="chain" id="PRO_5003054041" description="Late histone H1" evidence="1">
    <location>
        <begin position="26"/>
        <end position="87"/>
    </location>
</feature>
<comment type="caution">
    <text evidence="2">The sequence shown here is derived from an EMBL/GenBank/DDBJ whole genome shotgun (WGS) entry which is preliminary data.</text>
</comment>
<evidence type="ECO:0000313" key="3">
    <source>
        <dbReference type="Proteomes" id="UP000003880"/>
    </source>
</evidence>
<gene>
    <name evidence="2" type="ORF">CIT292_07617</name>
</gene>
<proteinExistence type="predicted"/>
<dbReference type="eggNOG" id="ENOG5034A9B">
    <property type="taxonomic scope" value="Bacteria"/>
</dbReference>
<accession>D4BAX1</accession>
<reference evidence="2 3" key="1">
    <citation type="submission" date="2010-02" db="EMBL/GenBank/DDBJ databases">
        <authorList>
            <person name="Weinstock G."/>
            <person name="Sodergren E."/>
            <person name="Clifton S."/>
            <person name="Fulton L."/>
            <person name="Fulton B."/>
            <person name="Courtney L."/>
            <person name="Fronick C."/>
            <person name="Harrison M."/>
            <person name="Strong C."/>
            <person name="Farmer C."/>
            <person name="Delahaunty K."/>
            <person name="Markovic C."/>
            <person name="Hall O."/>
            <person name="Minx P."/>
            <person name="Tomlinson C."/>
            <person name="Mitreva M."/>
            <person name="Nelson J."/>
            <person name="Hou S."/>
            <person name="Wollam A."/>
            <person name="Pepin K.H."/>
            <person name="Johnson M."/>
            <person name="Bhonagiri V."/>
            <person name="Zhang X."/>
            <person name="Suruliraj S."/>
            <person name="Warren W."/>
            <person name="Chinwalla A."/>
            <person name="Mardis E.R."/>
            <person name="Wilson R.K."/>
        </authorList>
    </citation>
    <scope>NUCLEOTIDE SEQUENCE [LARGE SCALE GENOMIC DNA]</scope>
    <source>
        <strain evidence="2 3">ATCC 29220</strain>
    </source>
</reference>
<feature type="signal peptide" evidence="1">
    <location>
        <begin position="1"/>
        <end position="25"/>
    </location>
</feature>
<sequence length="87" mass="9089">MDYRMKKLALALAACSLLAWNVADAAGGQIATQAKTACQNNQTQCSQAKSAAKEKAQKETQAAKDACAKNQTACDNAKTAAKNAVKK</sequence>
<protein>
    <recommendedName>
        <fullName evidence="4">Late histone H1</fullName>
    </recommendedName>
</protein>
<evidence type="ECO:0000256" key="1">
    <source>
        <dbReference type="SAM" id="SignalP"/>
    </source>
</evidence>
<dbReference type="EMBL" id="ABWL02000006">
    <property type="protein sequence ID" value="EFE09332.1"/>
    <property type="molecule type" value="Genomic_DNA"/>
</dbReference>
<organism evidence="2 3">
    <name type="scientific">Citrobacter youngae ATCC 29220</name>
    <dbReference type="NCBI Taxonomy" id="500640"/>
    <lineage>
        <taxon>Bacteria</taxon>
        <taxon>Pseudomonadati</taxon>
        <taxon>Pseudomonadota</taxon>
        <taxon>Gammaproteobacteria</taxon>
        <taxon>Enterobacterales</taxon>
        <taxon>Enterobacteriaceae</taxon>
        <taxon>Citrobacter</taxon>
        <taxon>Citrobacter freundii complex</taxon>
    </lineage>
</organism>
<evidence type="ECO:0008006" key="4">
    <source>
        <dbReference type="Google" id="ProtNLM"/>
    </source>
</evidence>
<keyword evidence="1" id="KW-0732">Signal</keyword>
<name>D4BAX1_9ENTR</name>
<dbReference type="Proteomes" id="UP000003880">
    <property type="component" value="Unassembled WGS sequence"/>
</dbReference>
<dbReference type="AlphaFoldDB" id="D4BAX1"/>